<dbReference type="Proteomes" id="UP001163262">
    <property type="component" value="Chromosome"/>
</dbReference>
<organism evidence="1 2">
    <name type="scientific">Capnocytophaga ochracea</name>
    <dbReference type="NCBI Taxonomy" id="1018"/>
    <lineage>
        <taxon>Bacteria</taxon>
        <taxon>Pseudomonadati</taxon>
        <taxon>Bacteroidota</taxon>
        <taxon>Flavobacteriia</taxon>
        <taxon>Flavobacteriales</taxon>
        <taxon>Flavobacteriaceae</taxon>
        <taxon>Capnocytophaga</taxon>
    </lineage>
</organism>
<dbReference type="AlphaFoldDB" id="A0AA47A0S5"/>
<dbReference type="EMBL" id="CP110230">
    <property type="protein sequence ID" value="UZD40300.1"/>
    <property type="molecule type" value="Genomic_DNA"/>
</dbReference>
<reference evidence="1" key="1">
    <citation type="submission" date="2022-10" db="EMBL/GenBank/DDBJ databases">
        <title>Complete genome sequence of Capnocytophaga ochracea KCOM 2812 isolated from actinomycosis lesion.</title>
        <authorList>
            <person name="Kook J.-K."/>
            <person name="Park S.-N."/>
            <person name="Lim Y.K."/>
        </authorList>
    </citation>
    <scope>NUCLEOTIDE SEQUENCE</scope>
    <source>
        <strain evidence="1">KCOM 28121</strain>
    </source>
</reference>
<proteinExistence type="predicted"/>
<evidence type="ECO:0000313" key="1">
    <source>
        <dbReference type="EMBL" id="UZD40300.1"/>
    </source>
</evidence>
<name>A0AA47A0S5_CAPOC</name>
<sequence>MSHITHPYFGTLDSNAIKEDVDVIWEQEVTFQELSTPVEFHLWAAKDQEISIERLDLFEQFIKHFPEKDQEARQQLKAYLEEDSYYMDFHIEELDLEVGNDINSFVAAMQTQRVALWNCLDEDIVVDYMIDPEQSDEILAVRFNIDGSFNSIDWES</sequence>
<gene>
    <name evidence="1" type="ORF">OL231_08965</name>
</gene>
<evidence type="ECO:0000313" key="2">
    <source>
        <dbReference type="Proteomes" id="UP001163262"/>
    </source>
</evidence>
<accession>A0AA47A0S5</accession>
<protein>
    <submittedName>
        <fullName evidence="1">DUF2004 domain-containing protein</fullName>
    </submittedName>
</protein>
<dbReference type="RefSeq" id="WP_264860132.1">
    <property type="nucleotide sequence ID" value="NZ_CP110230.1"/>
</dbReference>